<keyword evidence="1" id="KW-0472">Membrane</keyword>
<accession>A0A0G1ITY6</accession>
<dbReference type="AlphaFoldDB" id="A0A0G1ITY6"/>
<evidence type="ECO:0000313" key="3">
    <source>
        <dbReference type="EMBL" id="KKT62806.1"/>
    </source>
</evidence>
<name>A0A0G1ITY6_9BACT</name>
<evidence type="ECO:0000259" key="2">
    <source>
        <dbReference type="Pfam" id="PF20803"/>
    </source>
</evidence>
<dbReference type="EMBL" id="LCIT01000009">
    <property type="protein sequence ID" value="KKT62806.1"/>
    <property type="molecule type" value="Genomic_DNA"/>
</dbReference>
<dbReference type="InterPro" id="IPR048846">
    <property type="entry name" value="PaaX-like_central"/>
</dbReference>
<dbReference type="Gene3D" id="3.30.70.2650">
    <property type="match status" value="1"/>
</dbReference>
<proteinExistence type="predicted"/>
<comment type="caution">
    <text evidence="3">The sequence shown here is derived from an EMBL/GenBank/DDBJ whole genome shotgun (WGS) entry which is preliminary data.</text>
</comment>
<dbReference type="Pfam" id="PF20803">
    <property type="entry name" value="PaaX_M"/>
    <property type="match status" value="1"/>
</dbReference>
<dbReference type="Proteomes" id="UP000033945">
    <property type="component" value="Unassembled WGS sequence"/>
</dbReference>
<keyword evidence="1" id="KW-0812">Transmembrane</keyword>
<protein>
    <submittedName>
        <fullName evidence="3">Repressor in ring oxydation complex/ phenylacetic acid degradation pathway related protein (PaaX)</fullName>
    </submittedName>
</protein>
<evidence type="ECO:0000256" key="1">
    <source>
        <dbReference type="SAM" id="Phobius"/>
    </source>
</evidence>
<reference evidence="3 4" key="1">
    <citation type="journal article" date="2015" name="Nature">
        <title>rRNA introns, odd ribosomes, and small enigmatic genomes across a large radiation of phyla.</title>
        <authorList>
            <person name="Brown C.T."/>
            <person name="Hug L.A."/>
            <person name="Thomas B.C."/>
            <person name="Sharon I."/>
            <person name="Castelle C.J."/>
            <person name="Singh A."/>
            <person name="Wilkins M.J."/>
            <person name="Williams K.H."/>
            <person name="Banfield J.F."/>
        </authorList>
    </citation>
    <scope>NUCLEOTIDE SEQUENCE [LARGE SCALE GENOMIC DNA]</scope>
</reference>
<keyword evidence="1" id="KW-1133">Transmembrane helix</keyword>
<sequence>MPKHRPIYFKDPNITEQYKAQIKRFVDKHPTATSISKAVLAVALLGGAITVAFVAPGLVKILGKNAAAHKREQKERYRKLWERFYTLKKRGLFELKKENSDGSLLYQFTEKGRLVSKKFLLETLEIEKQQKWDGKWRVVSFDIPEKYKLARRAFQQKLRELNFFPLQKSVWVHPFPCESEVKFLCDLLQINPFVEIFVSGEITNGKLIYYFQAIIA</sequence>
<organism evidence="3 4">
    <name type="scientific">Candidatus Giovannonibacteria bacterium GW2011_GWA2_44_26</name>
    <dbReference type="NCBI Taxonomy" id="1618648"/>
    <lineage>
        <taxon>Bacteria</taxon>
        <taxon>Candidatus Giovannoniibacteriota</taxon>
    </lineage>
</organism>
<gene>
    <name evidence="3" type="ORF">UW55_C0009G0037</name>
</gene>
<feature type="domain" description="Transcriptional repressor PaaX-like central Cas2-like" evidence="2">
    <location>
        <begin position="130"/>
        <end position="200"/>
    </location>
</feature>
<evidence type="ECO:0000313" key="4">
    <source>
        <dbReference type="Proteomes" id="UP000033945"/>
    </source>
</evidence>
<feature type="transmembrane region" description="Helical" evidence="1">
    <location>
        <begin position="38"/>
        <end position="62"/>
    </location>
</feature>